<evidence type="ECO:0000313" key="6">
    <source>
        <dbReference type="Proteomes" id="UP000830115"/>
    </source>
</evidence>
<dbReference type="InterPro" id="IPR011761">
    <property type="entry name" value="ATP-grasp"/>
</dbReference>
<dbReference type="Gene3D" id="3.30.1490.20">
    <property type="entry name" value="ATP-grasp fold, A domain"/>
    <property type="match status" value="1"/>
</dbReference>
<name>A0ABY4M0Q6_9ACTN</name>
<dbReference type="InterPro" id="IPR013815">
    <property type="entry name" value="ATP_grasp_subdomain_1"/>
</dbReference>
<feature type="region of interest" description="Disordered" evidence="2">
    <location>
        <begin position="171"/>
        <end position="211"/>
    </location>
</feature>
<gene>
    <name evidence="4" type="ORF">K9S39_03340</name>
    <name evidence="5" type="ORF">K9S39_06275</name>
</gene>
<dbReference type="PROSITE" id="PS50975">
    <property type="entry name" value="ATP_GRASP"/>
    <property type="match status" value="1"/>
</dbReference>
<keyword evidence="1" id="KW-0547">Nucleotide-binding</keyword>
<organism evidence="4 6">
    <name type="scientific">Streptomyces halobius</name>
    <dbReference type="NCBI Taxonomy" id="2879846"/>
    <lineage>
        <taxon>Bacteria</taxon>
        <taxon>Bacillati</taxon>
        <taxon>Actinomycetota</taxon>
        <taxon>Actinomycetes</taxon>
        <taxon>Kitasatosporales</taxon>
        <taxon>Streptomycetaceae</taxon>
        <taxon>Streptomyces</taxon>
    </lineage>
</organism>
<dbReference type="RefSeq" id="WP_248861834.1">
    <property type="nucleotide sequence ID" value="NZ_CP086322.1"/>
</dbReference>
<evidence type="ECO:0000259" key="3">
    <source>
        <dbReference type="PROSITE" id="PS50975"/>
    </source>
</evidence>
<dbReference type="Gene3D" id="3.30.470.20">
    <property type="entry name" value="ATP-grasp fold, B domain"/>
    <property type="match status" value="1"/>
</dbReference>
<evidence type="ECO:0000313" key="5">
    <source>
        <dbReference type="EMBL" id="UQA91520.1"/>
    </source>
</evidence>
<feature type="region of interest" description="Disordered" evidence="2">
    <location>
        <begin position="450"/>
        <end position="469"/>
    </location>
</feature>
<dbReference type="SUPFAM" id="SSF56059">
    <property type="entry name" value="Glutathione synthetase ATP-binding domain-like"/>
    <property type="match status" value="1"/>
</dbReference>
<dbReference type="EMBL" id="CP086322">
    <property type="protein sequence ID" value="UQA91042.1"/>
    <property type="molecule type" value="Genomic_DNA"/>
</dbReference>
<evidence type="ECO:0000313" key="4">
    <source>
        <dbReference type="EMBL" id="UQA91042.1"/>
    </source>
</evidence>
<dbReference type="PANTHER" id="PTHR11815:SF10">
    <property type="entry name" value="SUCCINATE--COA LIGASE [GDP-FORMING] SUBUNIT BETA, MITOCHONDRIAL"/>
    <property type="match status" value="1"/>
</dbReference>
<dbReference type="Pfam" id="PF08442">
    <property type="entry name" value="ATP-grasp_2"/>
    <property type="match status" value="1"/>
</dbReference>
<dbReference type="EMBL" id="CP086322">
    <property type="protein sequence ID" value="UQA91520.1"/>
    <property type="molecule type" value="Genomic_DNA"/>
</dbReference>
<dbReference type="PANTHER" id="PTHR11815">
    <property type="entry name" value="SUCCINYL-COA SYNTHETASE BETA CHAIN"/>
    <property type="match status" value="1"/>
</dbReference>
<dbReference type="SUPFAM" id="SSF51735">
    <property type="entry name" value="NAD(P)-binding Rossmann-fold domains"/>
    <property type="match status" value="1"/>
</dbReference>
<dbReference type="Proteomes" id="UP000830115">
    <property type="component" value="Chromosome"/>
</dbReference>
<reference evidence="4" key="1">
    <citation type="submission" date="2021-10" db="EMBL/GenBank/DDBJ databases">
        <title>Streptomyces nigrumlapis sp.nov.,an antimicrobial producing actinobacterium isolated from Black Gobi rocks.</title>
        <authorList>
            <person name="Wen Y."/>
            <person name="Zhang W."/>
            <person name="Liu X.G."/>
        </authorList>
    </citation>
    <scope>NUCLEOTIDE SEQUENCE</scope>
    <source>
        <strain evidence="4">ST13-2-2</strain>
    </source>
</reference>
<dbReference type="InterPro" id="IPR036291">
    <property type="entry name" value="NAD(P)-bd_dom_sf"/>
</dbReference>
<keyword evidence="6" id="KW-1185">Reference proteome</keyword>
<evidence type="ECO:0000256" key="2">
    <source>
        <dbReference type="SAM" id="MobiDB-lite"/>
    </source>
</evidence>
<keyword evidence="1" id="KW-0067">ATP-binding</keyword>
<accession>A0ABY4M0Q6</accession>
<proteinExistence type="predicted"/>
<feature type="domain" description="ATP-grasp" evidence="3">
    <location>
        <begin position="9"/>
        <end position="54"/>
    </location>
</feature>
<evidence type="ECO:0000256" key="1">
    <source>
        <dbReference type="PROSITE-ProRule" id="PRU00409"/>
    </source>
</evidence>
<sequence length="469" mass="48512">MDLFEYQARELFEEYGVLVPKAAVADSAKAARTIAERLGGHVVVKAQVKTGGRGKAGEVKLAADPAAAELTARQILGMDIKGHTVHQVMLAQPVDIDTEFYVSYVLDRAAGRFLTNAGFDLARLLAVEDAGLVLALRLRGPGRLPAVGVEGRALGVLGDPMAPVGRIAVTTLDGGDKPAQSDAKASPSPSSGSTSAPPTTGKEYTPATAPRIPLLKAKSNAEGIGTGFEHSDLGATSAAVSYWEDLDLLDDVIARRQWTAIAAKDSPGTIVYRHPEPRIRGPGLLPRHPREGTACSGHFAHSGRLIGGGRGTPDLRPPSCPVSSPFLSLLEAAVSTSVPAASASAVASASASALGPSLGVWLIGARGSVATTVVAGCAAVAAGLHPATGMVTETPPFTDSGLTPLNSLIFGGHDTVSCPLPKRAENLEAGGVLPHGLTPADCPRLHLAQYRTGRSHRHRPGPLERGRRR</sequence>
<protein>
    <recommendedName>
        <fullName evidence="3">ATP-grasp domain-containing protein</fullName>
    </recommendedName>
</protein>
<dbReference type="Gene3D" id="3.40.50.720">
    <property type="entry name" value="NAD(P)-binding Rossmann-like Domain"/>
    <property type="match status" value="1"/>
</dbReference>
<feature type="compositionally biased region" description="Low complexity" evidence="2">
    <location>
        <begin position="185"/>
        <end position="201"/>
    </location>
</feature>
<dbReference type="InterPro" id="IPR013650">
    <property type="entry name" value="ATP-grasp_succ-CoA_synth-type"/>
</dbReference>